<dbReference type="Gene3D" id="3.30.70.270">
    <property type="match status" value="1"/>
</dbReference>
<evidence type="ECO:0000259" key="4">
    <source>
        <dbReference type="PROSITE" id="PS50887"/>
    </source>
</evidence>
<protein>
    <recommendedName>
        <fullName evidence="2">diguanylate cyclase</fullName>
        <ecNumber evidence="2">2.7.7.65</ecNumber>
    </recommendedName>
</protein>
<dbReference type="AlphaFoldDB" id="A0AAU7T0X3"/>
<dbReference type="InterPro" id="IPR050469">
    <property type="entry name" value="Diguanylate_Cyclase"/>
</dbReference>
<accession>A0AAU7T0X3</accession>
<feature type="domain" description="GGDEF" evidence="4">
    <location>
        <begin position="164"/>
        <end position="295"/>
    </location>
</feature>
<dbReference type="Gene3D" id="1.20.120.30">
    <property type="entry name" value="Aspartate receptor, ligand-binding domain"/>
    <property type="match status" value="1"/>
</dbReference>
<proteinExistence type="predicted"/>
<dbReference type="NCBIfam" id="TIGR00254">
    <property type="entry name" value="GGDEF"/>
    <property type="match status" value="1"/>
</dbReference>
<dbReference type="SUPFAM" id="SSF55073">
    <property type="entry name" value="Nucleotide cyclase"/>
    <property type="match status" value="1"/>
</dbReference>
<evidence type="ECO:0000256" key="3">
    <source>
        <dbReference type="ARBA" id="ARBA00034247"/>
    </source>
</evidence>
<dbReference type="FunFam" id="3.30.70.270:FF:000001">
    <property type="entry name" value="Diguanylate cyclase domain protein"/>
    <property type="match status" value="1"/>
</dbReference>
<gene>
    <name evidence="5" type="ORF">ABJ384_15095</name>
</gene>
<comment type="cofactor">
    <cofactor evidence="1">
        <name>Mg(2+)</name>
        <dbReference type="ChEBI" id="CHEBI:18420"/>
    </cofactor>
</comment>
<dbReference type="InterPro" id="IPR043128">
    <property type="entry name" value="Rev_trsase/Diguanyl_cyclase"/>
</dbReference>
<dbReference type="InterPro" id="IPR029787">
    <property type="entry name" value="Nucleotide_cyclase"/>
</dbReference>
<comment type="catalytic activity">
    <reaction evidence="3">
        <text>2 GTP = 3',3'-c-di-GMP + 2 diphosphate</text>
        <dbReference type="Rhea" id="RHEA:24898"/>
        <dbReference type="ChEBI" id="CHEBI:33019"/>
        <dbReference type="ChEBI" id="CHEBI:37565"/>
        <dbReference type="ChEBI" id="CHEBI:58805"/>
        <dbReference type="EC" id="2.7.7.65"/>
    </reaction>
</comment>
<dbReference type="SMART" id="SM00267">
    <property type="entry name" value="GGDEF"/>
    <property type="match status" value="1"/>
</dbReference>
<reference evidence="5" key="1">
    <citation type="submission" date="2024-06" db="EMBL/GenBank/DDBJ databases">
        <authorList>
            <person name="Song Z."/>
        </authorList>
    </citation>
    <scope>NUCLEOTIDE SEQUENCE</scope>
    <source>
        <strain evidence="5">A1-4-2</strain>
        <plasmid evidence="5">unnamed1</plasmid>
    </source>
</reference>
<dbReference type="PANTHER" id="PTHR45138:SF9">
    <property type="entry name" value="DIGUANYLATE CYCLASE DGCM-RELATED"/>
    <property type="match status" value="1"/>
</dbReference>
<dbReference type="GO" id="GO:0052621">
    <property type="term" value="F:diguanylate cyclase activity"/>
    <property type="evidence" value="ECO:0007669"/>
    <property type="project" value="UniProtKB-EC"/>
</dbReference>
<dbReference type="Pfam" id="PF00990">
    <property type="entry name" value="GGDEF"/>
    <property type="match status" value="1"/>
</dbReference>
<keyword evidence="5" id="KW-0808">Transferase</keyword>
<dbReference type="PROSITE" id="PS50887">
    <property type="entry name" value="GGDEF"/>
    <property type="match status" value="1"/>
</dbReference>
<dbReference type="CDD" id="cd01949">
    <property type="entry name" value="GGDEF"/>
    <property type="match status" value="1"/>
</dbReference>
<dbReference type="PANTHER" id="PTHR45138">
    <property type="entry name" value="REGULATORY COMPONENTS OF SENSORY TRANSDUCTION SYSTEM"/>
    <property type="match status" value="1"/>
</dbReference>
<evidence type="ECO:0000313" key="5">
    <source>
        <dbReference type="EMBL" id="XBU17113.1"/>
    </source>
</evidence>
<evidence type="ECO:0000256" key="1">
    <source>
        <dbReference type="ARBA" id="ARBA00001946"/>
    </source>
</evidence>
<geneLocation type="plasmid" evidence="5">
    <name>unnamed1</name>
</geneLocation>
<sequence>MDQLHHTKNSQNAALIEIDEGIRLHITWAQKVFQYLVLKTPAEPQFSAKESHLLCHFGKWFQSNHAKFEKINPDKTRELEQVHYLVHHHLHNIFSKLRDNRCVEAALVSQYQKSQNDLLELLIYFRTHLITQALQYDPLTGLALRYGMENQFSTLSQSTKKNQKILAVGLLDLDHFKDVNDQYGHQAGDEVLAHTAQILRDSLRDTDNIFRFGGEEFLIFLEVDNADSLHEIIDRIFQSLHSNPTRLKSGEVIYTTATVGIIQVEPDETMEKAIARADQAMYSGKQQGRDRAVFA</sequence>
<evidence type="ECO:0000256" key="2">
    <source>
        <dbReference type="ARBA" id="ARBA00012528"/>
    </source>
</evidence>
<dbReference type="InterPro" id="IPR000160">
    <property type="entry name" value="GGDEF_dom"/>
</dbReference>
<keyword evidence="5" id="KW-0614">Plasmid</keyword>
<name>A0AAU7T0X3_9GAMM</name>
<dbReference type="EMBL" id="CP157982">
    <property type="protein sequence ID" value="XBU17113.1"/>
    <property type="molecule type" value="Genomic_DNA"/>
</dbReference>
<dbReference type="EC" id="2.7.7.65" evidence="2"/>
<dbReference type="RefSeq" id="WP_349929764.1">
    <property type="nucleotide sequence ID" value="NZ_CP157982.1"/>
</dbReference>
<organism evidence="5">
    <name type="scientific">Acinetobacter sp. A1-4-2</name>
    <dbReference type="NCBI Taxonomy" id="3156489"/>
    <lineage>
        <taxon>Bacteria</taxon>
        <taxon>Pseudomonadati</taxon>
        <taxon>Pseudomonadota</taxon>
        <taxon>Gammaproteobacteria</taxon>
        <taxon>Moraxellales</taxon>
        <taxon>Moraxellaceae</taxon>
        <taxon>Acinetobacter</taxon>
    </lineage>
</organism>
<keyword evidence="5" id="KW-0548">Nucleotidyltransferase</keyword>